<sequence length="441" mass="49973">MNQIYFDNITILIVDDNKTNLQLISAAIADSRWKILVANDGRSALEQAEFYQPHLILLDIMMPGIDGFETCQRLKANYLTQDIPVIFMTSLSDTTDKVKGLSIGAVDYIIKPFQTEEFLARINVHLKLHFLTKQLAQQKVELEQRVQERTAELSQALHDLKQSQLQLVQSEKMSALGQLVAGVAHEINNPVGFIKGNLNYISQYTSNLIQHLQLYRYYYSKPVLEIDDHARTIDLEEMIRDVPRVLSSMEVGVERICEISQSLRNFSRSDTSNKVAIDIHQGIESTLMILKHRLKANNQRPHIELIKNYSDLPLLECYPSPINQVFMNIIANAIDALDESTGVSKNPHIDQKFNQIIISTNLDSLNQNIIISIKDNGDGMTPEVQEHVFEQFFTTKSVGKGTGLGLSISRQIVEEKHLGKLDCISKLGEGTEFIIKLPRFV</sequence>
<evidence type="ECO:0000256" key="1">
    <source>
        <dbReference type="ARBA" id="ARBA00000085"/>
    </source>
</evidence>
<keyword evidence="4" id="KW-0808">Transferase</keyword>
<reference evidence="10 11" key="1">
    <citation type="journal article" date="2021" name="Int. J. Syst. Evol. Microbiol.">
        <title>Amazonocrinis nigriterrae gen. nov., sp. nov., Atlanticothrix silvestris gen. nov., sp. nov. and Dendronalium phyllosphericum gen. nov., sp. nov., nostocacean cyanobacteria from Brazilian environments.</title>
        <authorList>
            <person name="Alvarenga D.O."/>
            <person name="Andreote A.P.D."/>
            <person name="Branco L.H.Z."/>
            <person name="Delbaje E."/>
            <person name="Cruz R.B."/>
            <person name="Varani A.M."/>
            <person name="Fiore M.F."/>
        </authorList>
    </citation>
    <scope>NUCLEOTIDE SEQUENCE [LARGE SCALE GENOMIC DNA]</scope>
    <source>
        <strain evidence="10 11">CENA357</strain>
    </source>
</reference>
<dbReference type="PANTHER" id="PTHR43065">
    <property type="entry name" value="SENSOR HISTIDINE KINASE"/>
    <property type="match status" value="1"/>
</dbReference>
<comment type="caution">
    <text evidence="10">The sequence shown here is derived from an EMBL/GenBank/DDBJ whole genome shotgun (WGS) entry which is preliminary data.</text>
</comment>
<keyword evidence="4" id="KW-0418">Kinase</keyword>
<dbReference type="InterPro" id="IPR004358">
    <property type="entry name" value="Sig_transdc_His_kin-like_C"/>
</dbReference>
<dbReference type="GO" id="GO:0000155">
    <property type="term" value="F:phosphorelay sensor kinase activity"/>
    <property type="evidence" value="ECO:0007669"/>
    <property type="project" value="InterPro"/>
</dbReference>
<keyword evidence="7" id="KW-0175">Coiled coil</keyword>
<dbReference type="SUPFAM" id="SSF47384">
    <property type="entry name" value="Homodimeric domain of signal transducing histidine kinase"/>
    <property type="match status" value="1"/>
</dbReference>
<dbReference type="EC" id="2.7.13.3" evidence="2"/>
<dbReference type="EMBL" id="JAECZB010000022">
    <property type="protein sequence ID" value="MBH8552962.1"/>
    <property type="molecule type" value="Genomic_DNA"/>
</dbReference>
<keyword evidence="5" id="KW-0902">Two-component regulatory system</keyword>
<accession>A0A8J7L3U8</accession>
<dbReference type="Proteomes" id="UP000599391">
    <property type="component" value="Unassembled WGS sequence"/>
</dbReference>
<evidence type="ECO:0000256" key="6">
    <source>
        <dbReference type="PROSITE-ProRule" id="PRU00169"/>
    </source>
</evidence>
<evidence type="ECO:0000313" key="11">
    <source>
        <dbReference type="Proteomes" id="UP000599391"/>
    </source>
</evidence>
<feature type="domain" description="Response regulatory" evidence="9">
    <location>
        <begin position="10"/>
        <end position="126"/>
    </location>
</feature>
<dbReference type="InterPro" id="IPR011006">
    <property type="entry name" value="CheY-like_superfamily"/>
</dbReference>
<feature type="modified residue" description="4-aspartylphosphate" evidence="6">
    <location>
        <position position="59"/>
    </location>
</feature>
<dbReference type="Pfam" id="PF02518">
    <property type="entry name" value="HATPase_c"/>
    <property type="match status" value="1"/>
</dbReference>
<dbReference type="PROSITE" id="PS50110">
    <property type="entry name" value="RESPONSE_REGULATORY"/>
    <property type="match status" value="1"/>
</dbReference>
<dbReference type="AlphaFoldDB" id="A0A8J7L3U8"/>
<keyword evidence="11" id="KW-1185">Reference proteome</keyword>
<dbReference type="InterPro" id="IPR003661">
    <property type="entry name" value="HisK_dim/P_dom"/>
</dbReference>
<dbReference type="PROSITE" id="PS50109">
    <property type="entry name" value="HIS_KIN"/>
    <property type="match status" value="1"/>
</dbReference>
<dbReference type="InterPro" id="IPR003594">
    <property type="entry name" value="HATPase_dom"/>
</dbReference>
<evidence type="ECO:0000256" key="5">
    <source>
        <dbReference type="ARBA" id="ARBA00023012"/>
    </source>
</evidence>
<evidence type="ECO:0000256" key="2">
    <source>
        <dbReference type="ARBA" id="ARBA00012438"/>
    </source>
</evidence>
<dbReference type="InterPro" id="IPR036097">
    <property type="entry name" value="HisK_dim/P_sf"/>
</dbReference>
<dbReference type="SUPFAM" id="SSF55874">
    <property type="entry name" value="ATPase domain of HSP90 chaperone/DNA topoisomerase II/histidine kinase"/>
    <property type="match status" value="1"/>
</dbReference>
<dbReference type="PRINTS" id="PR00344">
    <property type="entry name" value="BCTRLSENSOR"/>
</dbReference>
<feature type="coiled-coil region" evidence="7">
    <location>
        <begin position="132"/>
        <end position="159"/>
    </location>
</feature>
<dbReference type="SMART" id="SM00387">
    <property type="entry name" value="HATPase_c"/>
    <property type="match status" value="1"/>
</dbReference>
<feature type="domain" description="Histidine kinase" evidence="8">
    <location>
        <begin position="182"/>
        <end position="441"/>
    </location>
</feature>
<comment type="catalytic activity">
    <reaction evidence="1">
        <text>ATP + protein L-histidine = ADP + protein N-phospho-L-histidine.</text>
        <dbReference type="EC" id="2.7.13.3"/>
    </reaction>
</comment>
<dbReference type="Gene3D" id="3.40.50.2300">
    <property type="match status" value="1"/>
</dbReference>
<gene>
    <name evidence="10" type="ORF">I8751_11400</name>
</gene>
<dbReference type="InterPro" id="IPR036890">
    <property type="entry name" value="HATPase_C_sf"/>
</dbReference>
<dbReference type="Gene3D" id="1.10.287.130">
    <property type="match status" value="1"/>
</dbReference>
<evidence type="ECO:0000256" key="3">
    <source>
        <dbReference type="ARBA" id="ARBA00022553"/>
    </source>
</evidence>
<dbReference type="CDD" id="cd00082">
    <property type="entry name" value="HisKA"/>
    <property type="match status" value="1"/>
</dbReference>
<name>A0A8J7L3U8_9CYAN</name>
<evidence type="ECO:0000259" key="9">
    <source>
        <dbReference type="PROSITE" id="PS50110"/>
    </source>
</evidence>
<dbReference type="Pfam" id="PF00072">
    <property type="entry name" value="Response_reg"/>
    <property type="match status" value="1"/>
</dbReference>
<dbReference type="PANTHER" id="PTHR43065:SF50">
    <property type="entry name" value="HISTIDINE KINASE"/>
    <property type="match status" value="1"/>
</dbReference>
<evidence type="ECO:0000259" key="8">
    <source>
        <dbReference type="PROSITE" id="PS50109"/>
    </source>
</evidence>
<evidence type="ECO:0000256" key="7">
    <source>
        <dbReference type="SAM" id="Coils"/>
    </source>
</evidence>
<dbReference type="Gene3D" id="3.30.565.10">
    <property type="entry name" value="Histidine kinase-like ATPase, C-terminal domain"/>
    <property type="match status" value="1"/>
</dbReference>
<dbReference type="SMART" id="SM00448">
    <property type="entry name" value="REC"/>
    <property type="match status" value="1"/>
</dbReference>
<protein>
    <recommendedName>
        <fullName evidence="2">histidine kinase</fullName>
        <ecNumber evidence="2">2.7.13.3</ecNumber>
    </recommendedName>
</protein>
<dbReference type="SUPFAM" id="SSF52172">
    <property type="entry name" value="CheY-like"/>
    <property type="match status" value="1"/>
</dbReference>
<organism evidence="10 11">
    <name type="scientific">Atlanticothrix silvestris CENA357</name>
    <dbReference type="NCBI Taxonomy" id="1725252"/>
    <lineage>
        <taxon>Bacteria</taxon>
        <taxon>Bacillati</taxon>
        <taxon>Cyanobacteriota</taxon>
        <taxon>Cyanophyceae</taxon>
        <taxon>Nostocales</taxon>
        <taxon>Nodulariaceae</taxon>
        <taxon>Atlanticothrix</taxon>
        <taxon>Atlanticothrix silvestris</taxon>
    </lineage>
</organism>
<evidence type="ECO:0000256" key="4">
    <source>
        <dbReference type="ARBA" id="ARBA00022777"/>
    </source>
</evidence>
<evidence type="ECO:0000313" key="10">
    <source>
        <dbReference type="EMBL" id="MBH8552962.1"/>
    </source>
</evidence>
<dbReference type="InterPro" id="IPR001789">
    <property type="entry name" value="Sig_transdc_resp-reg_receiver"/>
</dbReference>
<proteinExistence type="predicted"/>
<keyword evidence="3 6" id="KW-0597">Phosphoprotein</keyword>
<dbReference type="CDD" id="cd19920">
    <property type="entry name" value="REC_PA4781-like"/>
    <property type="match status" value="1"/>
</dbReference>
<dbReference type="InterPro" id="IPR005467">
    <property type="entry name" value="His_kinase_dom"/>
</dbReference>
<dbReference type="RefSeq" id="WP_214439258.1">
    <property type="nucleotide sequence ID" value="NZ_JAECZB010000022.1"/>
</dbReference>